<protein>
    <recommendedName>
        <fullName evidence="2">Response regulatory domain-containing protein</fullName>
    </recommendedName>
</protein>
<keyword evidence="1" id="KW-0597">Phosphoprotein</keyword>
<dbReference type="Proteomes" id="UP000831327">
    <property type="component" value="Chromosome"/>
</dbReference>
<evidence type="ECO:0000313" key="3">
    <source>
        <dbReference type="EMBL" id="BDG74468.1"/>
    </source>
</evidence>
<dbReference type="PROSITE" id="PS50110">
    <property type="entry name" value="RESPONSE_REGULATORY"/>
    <property type="match status" value="1"/>
</dbReference>
<dbReference type="SUPFAM" id="SSF52172">
    <property type="entry name" value="CheY-like"/>
    <property type="match status" value="1"/>
</dbReference>
<keyword evidence="4" id="KW-1185">Reference proteome</keyword>
<reference evidence="3 4" key="1">
    <citation type="journal article" date="2016" name="Microbes Environ.">
        <title>Phylogenetically diverse aerobic anoxygenic phototrophic bacteria isolated from epilithic biofilms in Tama river, Japan.</title>
        <authorList>
            <person name="Hirose S."/>
            <person name="Matsuura K."/>
            <person name="Haruta S."/>
        </authorList>
    </citation>
    <scope>NUCLEOTIDE SEQUENCE [LARGE SCALE GENOMIC DNA]</scope>
    <source>
        <strain evidence="3 4">S08</strain>
    </source>
</reference>
<accession>A0ABM7Y8U7</accession>
<evidence type="ECO:0000256" key="1">
    <source>
        <dbReference type="PROSITE-ProRule" id="PRU00169"/>
    </source>
</evidence>
<feature type="domain" description="Response regulatory" evidence="2">
    <location>
        <begin position="82"/>
        <end position="190"/>
    </location>
</feature>
<dbReference type="InterPro" id="IPR011006">
    <property type="entry name" value="CheY-like_superfamily"/>
</dbReference>
<organism evidence="3 4">
    <name type="scientific">Roseomonas fluvialis</name>
    <dbReference type="NCBI Taxonomy" id="1750527"/>
    <lineage>
        <taxon>Bacteria</taxon>
        <taxon>Pseudomonadati</taxon>
        <taxon>Pseudomonadota</taxon>
        <taxon>Alphaproteobacteria</taxon>
        <taxon>Acetobacterales</taxon>
        <taxon>Roseomonadaceae</taxon>
        <taxon>Roseomonas</taxon>
    </lineage>
</organism>
<feature type="modified residue" description="4-aspartylphosphate" evidence="1">
    <location>
        <position position="132"/>
    </location>
</feature>
<evidence type="ECO:0000313" key="4">
    <source>
        <dbReference type="Proteomes" id="UP000831327"/>
    </source>
</evidence>
<dbReference type="InterPro" id="IPR001789">
    <property type="entry name" value="Sig_transdc_resp-reg_receiver"/>
</dbReference>
<dbReference type="EMBL" id="AP025637">
    <property type="protein sequence ID" value="BDG74468.1"/>
    <property type="molecule type" value="Genomic_DNA"/>
</dbReference>
<dbReference type="Gene3D" id="3.40.50.2300">
    <property type="match status" value="1"/>
</dbReference>
<sequence>MTAIHEQLASAGPQWFTGEGLSESQRALNWRLRGLSVLERAFVLLGSIGPSHGLDPPRVLGISNERYLVQRRATLRRLRRETAIVVSRQAIVAMDLRSIVTRLGILRVETAGNVRDLPLLMERHRPAVVIADTDGFSEATLAECLPGPPHADHVPAVLISTAGPRTNRFPITLGKPFSSSALRSAVLAAIGA</sequence>
<evidence type="ECO:0000259" key="2">
    <source>
        <dbReference type="PROSITE" id="PS50110"/>
    </source>
</evidence>
<proteinExistence type="predicted"/>
<gene>
    <name evidence="3" type="ORF">Rmf_43970</name>
</gene>
<name>A0ABM7Y8U7_9PROT</name>